<evidence type="ECO:0000256" key="1">
    <source>
        <dbReference type="ARBA" id="ARBA00004141"/>
    </source>
</evidence>
<keyword evidence="5 6" id="KW-0472">Membrane</keyword>
<proteinExistence type="inferred from homology"/>
<organism evidence="8">
    <name type="scientific">Strongyloides stercoralis</name>
    <name type="common">Threadworm</name>
    <dbReference type="NCBI Taxonomy" id="6248"/>
    <lineage>
        <taxon>Eukaryota</taxon>
        <taxon>Metazoa</taxon>
        <taxon>Ecdysozoa</taxon>
        <taxon>Nematoda</taxon>
        <taxon>Chromadorea</taxon>
        <taxon>Rhabditida</taxon>
        <taxon>Tylenchina</taxon>
        <taxon>Panagrolaimomorpha</taxon>
        <taxon>Strongyloidoidea</taxon>
        <taxon>Strongyloididae</taxon>
        <taxon>Strongyloides</taxon>
    </lineage>
</organism>
<feature type="transmembrane region" description="Helical" evidence="6">
    <location>
        <begin position="133"/>
        <end position="152"/>
    </location>
</feature>
<accession>A0A0K0ECW2</accession>
<dbReference type="STRING" id="6248.A0A0K0ECW2"/>
<dbReference type="GO" id="GO:0016020">
    <property type="term" value="C:membrane"/>
    <property type="evidence" value="ECO:0007669"/>
    <property type="project" value="UniProtKB-SubCell"/>
</dbReference>
<dbReference type="Proteomes" id="UP000035681">
    <property type="component" value="Unplaced"/>
</dbReference>
<feature type="transmembrane region" description="Helical" evidence="6">
    <location>
        <begin position="270"/>
        <end position="295"/>
    </location>
</feature>
<feature type="transmembrane region" description="Helical" evidence="6">
    <location>
        <begin position="12"/>
        <end position="33"/>
    </location>
</feature>
<feature type="transmembrane region" description="Helical" evidence="6">
    <location>
        <begin position="237"/>
        <end position="258"/>
    </location>
</feature>
<evidence type="ECO:0000256" key="5">
    <source>
        <dbReference type="ARBA" id="ARBA00023136"/>
    </source>
</evidence>
<dbReference type="InterPro" id="IPR000609">
    <property type="entry name" value="7TM_GPCR_serpentine_rcpt_Srg"/>
</dbReference>
<dbReference type="Gene3D" id="1.20.1070.10">
    <property type="entry name" value="Rhodopsin 7-helix transmembrane proteins"/>
    <property type="match status" value="1"/>
</dbReference>
<dbReference type="WBParaSite" id="TCONS_00010994.p1">
    <property type="protein sequence ID" value="TCONS_00010994.p1"/>
    <property type="gene ID" value="XLOC_004910"/>
</dbReference>
<reference evidence="8" key="1">
    <citation type="submission" date="2015-08" db="UniProtKB">
        <authorList>
            <consortium name="WormBaseParasite"/>
        </authorList>
    </citation>
    <scope>IDENTIFICATION</scope>
</reference>
<sequence length="329" mass="39045">MYLYDYNKTIFFINLIYEIPSFTLLLIVEIVLLLPKNKKAFQSSFFKMIFFNGIFDIISFIIFTFHHRLPNYGIFIDFYKYLSDINFDVRIIEFIRSFLSVAQLIGTFFLCLNRFTSIIFRLQYGCIWKYLLPLYYIIIITLPAIFTFPILFDKMIYKPFNSSNINIGFKGRWVTFNADWYNSYIISMILSLIFLTSCAIINFATFLLLLKYKKNTSIKVCGNNSHKNINYSMEKKFFILAVTCFCGQIILVTSHFVVNEFSRKKLYEQFYIMTLLFPVINDITIFPNNWLLVFISSNIRCSIKELFCIKNKEVLSNIKTPHTHKKNNI</sequence>
<evidence type="ECO:0000313" key="7">
    <source>
        <dbReference type="Proteomes" id="UP000035681"/>
    </source>
</evidence>
<evidence type="ECO:0000256" key="6">
    <source>
        <dbReference type="RuleBase" id="RU280813"/>
    </source>
</evidence>
<feature type="transmembrane region" description="Helical" evidence="6">
    <location>
        <begin position="94"/>
        <end position="112"/>
    </location>
</feature>
<evidence type="ECO:0000256" key="4">
    <source>
        <dbReference type="ARBA" id="ARBA00022989"/>
    </source>
</evidence>
<name>A0A0K0ECW2_STRER</name>
<dbReference type="GO" id="GO:0004888">
    <property type="term" value="F:transmembrane signaling receptor activity"/>
    <property type="evidence" value="ECO:0007669"/>
    <property type="project" value="InterPro"/>
</dbReference>
<dbReference type="PANTHER" id="PTHR31552">
    <property type="entry name" value="SERPENTINE RECEPTOR CLASS GAMMA"/>
    <property type="match status" value="1"/>
</dbReference>
<comment type="subcellular location">
    <subcellularLocation>
        <location evidence="1">Membrane</location>
        <topology evidence="1">Multi-pass membrane protein</topology>
    </subcellularLocation>
</comment>
<dbReference type="PANTHER" id="PTHR31552:SF8">
    <property type="entry name" value="SERPENTINE RECEPTOR CLASS GAMMA"/>
    <property type="match status" value="1"/>
</dbReference>
<feature type="transmembrane region" description="Helical" evidence="6">
    <location>
        <begin position="184"/>
        <end position="210"/>
    </location>
</feature>
<keyword evidence="7" id="KW-1185">Reference proteome</keyword>
<keyword evidence="4 6" id="KW-1133">Transmembrane helix</keyword>
<dbReference type="Pfam" id="PF02118">
    <property type="entry name" value="Srg"/>
    <property type="match status" value="1"/>
</dbReference>
<dbReference type="WBParaSite" id="SSTP_0000732800.1">
    <property type="protein sequence ID" value="SSTP_0000732800.1"/>
    <property type="gene ID" value="SSTP_0000732800"/>
</dbReference>
<evidence type="ECO:0000256" key="2">
    <source>
        <dbReference type="ARBA" id="ARBA00005692"/>
    </source>
</evidence>
<evidence type="ECO:0000313" key="8">
    <source>
        <dbReference type="WBParaSite" id="SSTP_0000732800.1"/>
    </source>
</evidence>
<protein>
    <recommendedName>
        <fullName evidence="6">Serpentine receptor class gamma</fullName>
    </recommendedName>
</protein>
<feature type="transmembrane region" description="Helical" evidence="6">
    <location>
        <begin position="45"/>
        <end position="65"/>
    </location>
</feature>
<evidence type="ECO:0000256" key="3">
    <source>
        <dbReference type="ARBA" id="ARBA00022692"/>
    </source>
</evidence>
<dbReference type="GO" id="GO:0007606">
    <property type="term" value="P:sensory perception of chemical stimulus"/>
    <property type="evidence" value="ECO:0007669"/>
    <property type="project" value="UniProtKB-UniRule"/>
</dbReference>
<keyword evidence="3 6" id="KW-0812">Transmembrane</keyword>
<comment type="similarity">
    <text evidence="2 6">Belongs to the nematode receptor-like protein srg family.</text>
</comment>
<dbReference type="AlphaFoldDB" id="A0A0K0ECW2"/>